<dbReference type="Proteomes" id="UP000677244">
    <property type="component" value="Unassembled WGS sequence"/>
</dbReference>
<feature type="domain" description="DUF4985" evidence="3">
    <location>
        <begin position="343"/>
        <end position="448"/>
    </location>
</feature>
<gene>
    <name evidence="4" type="ORF">J7I42_00550</name>
</gene>
<dbReference type="EMBL" id="JAGHKO010000001">
    <property type="protein sequence ID" value="MBO9198729.1"/>
    <property type="molecule type" value="Genomic_DNA"/>
</dbReference>
<dbReference type="Gene3D" id="3.20.20.80">
    <property type="entry name" value="Glycosidases"/>
    <property type="match status" value="1"/>
</dbReference>
<dbReference type="InterPro" id="IPR003790">
    <property type="entry name" value="GHL10"/>
</dbReference>
<dbReference type="SUPFAM" id="SSF51445">
    <property type="entry name" value="(Trans)glycosidases"/>
    <property type="match status" value="1"/>
</dbReference>
<dbReference type="RefSeq" id="WP_209136813.1">
    <property type="nucleotide sequence ID" value="NZ_JAGHKO010000001.1"/>
</dbReference>
<dbReference type="InterPro" id="IPR052177">
    <property type="entry name" value="Divisome_Glycosyl_Hydrolase"/>
</dbReference>
<reference evidence="4 5" key="1">
    <citation type="submission" date="2021-03" db="EMBL/GenBank/DDBJ databases">
        <title>Assistant Professor.</title>
        <authorList>
            <person name="Huq M.A."/>
        </authorList>
    </citation>
    <scope>NUCLEOTIDE SEQUENCE [LARGE SCALE GENOMIC DNA]</scope>
    <source>
        <strain evidence="4 5">MAH-29</strain>
    </source>
</reference>
<feature type="domain" description="Glycosyl hydrolase-like 10" evidence="2">
    <location>
        <begin position="65"/>
        <end position="331"/>
    </location>
</feature>
<evidence type="ECO:0000313" key="5">
    <source>
        <dbReference type="Proteomes" id="UP000677244"/>
    </source>
</evidence>
<dbReference type="PANTHER" id="PTHR43405">
    <property type="entry name" value="GLYCOSYL HYDROLASE DIGH"/>
    <property type="match status" value="1"/>
</dbReference>
<dbReference type="PANTHER" id="PTHR43405:SF1">
    <property type="entry name" value="GLYCOSYL HYDROLASE DIGH"/>
    <property type="match status" value="1"/>
</dbReference>
<evidence type="ECO:0000256" key="1">
    <source>
        <dbReference type="ARBA" id="ARBA00022729"/>
    </source>
</evidence>
<dbReference type="PROSITE" id="PS51257">
    <property type="entry name" value="PROKAR_LIPOPROTEIN"/>
    <property type="match status" value="1"/>
</dbReference>
<dbReference type="InterPro" id="IPR032280">
    <property type="entry name" value="DUF4985"/>
</dbReference>
<comment type="caution">
    <text evidence="4">The sequence shown here is derived from an EMBL/GenBank/DDBJ whole genome shotgun (WGS) entry which is preliminary data.</text>
</comment>
<proteinExistence type="predicted"/>
<keyword evidence="5" id="KW-1185">Reference proteome</keyword>
<evidence type="ECO:0000313" key="4">
    <source>
        <dbReference type="EMBL" id="MBO9198729.1"/>
    </source>
</evidence>
<protein>
    <submittedName>
        <fullName evidence="4">Family 10 glycosylhydrolase</fullName>
    </submittedName>
</protein>
<dbReference type="Pfam" id="PF16373">
    <property type="entry name" value="DUF4985"/>
    <property type="match status" value="1"/>
</dbReference>
<accession>A0ABS3YLK5</accession>
<sequence>MKRITPIVPIAAVLLLLLVVSCKKSGSSDGDAGGGTENSNADTVRRRNVLAWVDCRSNVYGTTGRFNDTAQIRKTLDTLKNIGVTGLVMDVKGSAGYTMYPSAYATQYTSIGGKSFTPNVDYVAFMVEEAHKRNMKIYASTVTFVEGDASRGMGKLYDDPAFKSSYESIVCDVNGNRVPITSTGRNGFVNPSQPAVQERALNIIKEIVTKYGVDGMILDYARYADIYADYSDYSKAQFIKFLQDKFQDNTAASMNFPKDIVSSWKESAGAILPNTTGKYFNKWLLYRSGVIYDFFKKARAAVKAIKPAVDFGVYVGAWYGTYYQVGVNWASQDYDPFSDQSIRFDWAYPGYNETGYAEQLDILMTGNYYTQVLLSENSATANLKYHWWSIEGSINGIKYITKNKVPHYGSVDMGNLSWSSKAELTRAIKYIIDNTTGGVMLFDIVHMYAPETNQLKQPLWDAVAAGLKK</sequence>
<evidence type="ECO:0000259" key="3">
    <source>
        <dbReference type="Pfam" id="PF16373"/>
    </source>
</evidence>
<keyword evidence="1" id="KW-0732">Signal</keyword>
<evidence type="ECO:0000259" key="2">
    <source>
        <dbReference type="Pfam" id="PF02638"/>
    </source>
</evidence>
<dbReference type="InterPro" id="IPR017853">
    <property type="entry name" value="GH"/>
</dbReference>
<dbReference type="Pfam" id="PF02638">
    <property type="entry name" value="GHL10"/>
    <property type="match status" value="1"/>
</dbReference>
<organism evidence="4 5">
    <name type="scientific">Niastella soli</name>
    <dbReference type="NCBI Taxonomy" id="2821487"/>
    <lineage>
        <taxon>Bacteria</taxon>
        <taxon>Pseudomonadati</taxon>
        <taxon>Bacteroidota</taxon>
        <taxon>Chitinophagia</taxon>
        <taxon>Chitinophagales</taxon>
        <taxon>Chitinophagaceae</taxon>
        <taxon>Niastella</taxon>
    </lineage>
</organism>
<name>A0ABS3YLK5_9BACT</name>